<reference evidence="1 2" key="1">
    <citation type="journal article" date="2018" name="Sci. Rep.">
        <title>Genomic signatures of local adaptation to the degree of environmental predictability in rotifers.</title>
        <authorList>
            <person name="Franch-Gras L."/>
            <person name="Hahn C."/>
            <person name="Garcia-Roger E.M."/>
            <person name="Carmona M.J."/>
            <person name="Serra M."/>
            <person name="Gomez A."/>
        </authorList>
    </citation>
    <scope>NUCLEOTIDE SEQUENCE [LARGE SCALE GENOMIC DNA]</scope>
    <source>
        <strain evidence="1">HYR1</strain>
    </source>
</reference>
<dbReference type="EMBL" id="REGN01002407">
    <property type="protein sequence ID" value="RNA28320.1"/>
    <property type="molecule type" value="Genomic_DNA"/>
</dbReference>
<protein>
    <submittedName>
        <fullName evidence="1">Uncharacterized protein</fullName>
    </submittedName>
</protein>
<organism evidence="1 2">
    <name type="scientific">Brachionus plicatilis</name>
    <name type="common">Marine rotifer</name>
    <name type="synonym">Brachionus muelleri</name>
    <dbReference type="NCBI Taxonomy" id="10195"/>
    <lineage>
        <taxon>Eukaryota</taxon>
        <taxon>Metazoa</taxon>
        <taxon>Spiralia</taxon>
        <taxon>Gnathifera</taxon>
        <taxon>Rotifera</taxon>
        <taxon>Eurotatoria</taxon>
        <taxon>Monogononta</taxon>
        <taxon>Pseudotrocha</taxon>
        <taxon>Ploima</taxon>
        <taxon>Brachionidae</taxon>
        <taxon>Brachionus</taxon>
    </lineage>
</organism>
<sequence>MFFDRAGLLRKSIKGYIGLYKVVPRYNEQVGRKFLCSLYRNSFFYKICNWMWIVWFYIFLNPSLCSNIFAFDERIVDIVDVFTPFSLESVVSQARYNFFFFEQVYLSFFSIRLDNQCEIPNSYLYLNNIIKKANIQKIKQPHNGLKSVTLNNHLFISLSTDAQR</sequence>
<evidence type="ECO:0000313" key="2">
    <source>
        <dbReference type="Proteomes" id="UP000276133"/>
    </source>
</evidence>
<accession>A0A3M7RY02</accession>
<name>A0A3M7RY02_BRAPC</name>
<gene>
    <name evidence="1" type="ORF">BpHYR1_053720</name>
</gene>
<proteinExistence type="predicted"/>
<keyword evidence="2" id="KW-1185">Reference proteome</keyword>
<dbReference type="Proteomes" id="UP000276133">
    <property type="component" value="Unassembled WGS sequence"/>
</dbReference>
<evidence type="ECO:0000313" key="1">
    <source>
        <dbReference type="EMBL" id="RNA28320.1"/>
    </source>
</evidence>
<dbReference type="AlphaFoldDB" id="A0A3M7RY02"/>
<comment type="caution">
    <text evidence="1">The sequence shown here is derived from an EMBL/GenBank/DDBJ whole genome shotgun (WGS) entry which is preliminary data.</text>
</comment>